<organism evidence="2 3">
    <name type="scientific">Salirhabdus euzebyi</name>
    <dbReference type="NCBI Taxonomy" id="394506"/>
    <lineage>
        <taxon>Bacteria</taxon>
        <taxon>Bacillati</taxon>
        <taxon>Bacillota</taxon>
        <taxon>Bacilli</taxon>
        <taxon>Bacillales</taxon>
        <taxon>Bacillaceae</taxon>
        <taxon>Salirhabdus</taxon>
    </lineage>
</organism>
<protein>
    <submittedName>
        <fullName evidence="2">Rhodanese-related sulfurtransferase</fullName>
    </submittedName>
</protein>
<comment type="caution">
    <text evidence="2">The sequence shown here is derived from an EMBL/GenBank/DDBJ whole genome shotgun (WGS) entry which is preliminary data.</text>
</comment>
<dbReference type="Pfam" id="PF00581">
    <property type="entry name" value="Rhodanese"/>
    <property type="match status" value="1"/>
</dbReference>
<sequence>MIDEVKEITPEMLEGLIETNSNRYEIIDVREDEEVEQGMIEGAQHIPLQQIPESINKFNKETEYVIVCRSGRRSHNACLYLQEHGYKVRNLVGGMLEWNGEVIFD</sequence>
<dbReference type="CDD" id="cd00158">
    <property type="entry name" value="RHOD"/>
    <property type="match status" value="1"/>
</dbReference>
<dbReference type="EMBL" id="JACHGH010000023">
    <property type="protein sequence ID" value="MBB6455427.1"/>
    <property type="molecule type" value="Genomic_DNA"/>
</dbReference>
<accession>A0A841QB42</accession>
<reference evidence="2 3" key="1">
    <citation type="submission" date="2020-08" db="EMBL/GenBank/DDBJ databases">
        <title>Genomic Encyclopedia of Type Strains, Phase IV (KMG-IV): sequencing the most valuable type-strain genomes for metagenomic binning, comparative biology and taxonomic classification.</title>
        <authorList>
            <person name="Goeker M."/>
        </authorList>
    </citation>
    <scope>NUCLEOTIDE SEQUENCE [LARGE SCALE GENOMIC DNA]</scope>
    <source>
        <strain evidence="2 3">DSM 19612</strain>
    </source>
</reference>
<dbReference type="InterPro" id="IPR036873">
    <property type="entry name" value="Rhodanese-like_dom_sf"/>
</dbReference>
<proteinExistence type="predicted"/>
<dbReference type="Proteomes" id="UP000581688">
    <property type="component" value="Unassembled WGS sequence"/>
</dbReference>
<gene>
    <name evidence="2" type="ORF">HNQ94_003927</name>
</gene>
<dbReference type="PANTHER" id="PTHR43031">
    <property type="entry name" value="FAD-DEPENDENT OXIDOREDUCTASE"/>
    <property type="match status" value="1"/>
</dbReference>
<feature type="domain" description="Rhodanese" evidence="1">
    <location>
        <begin position="20"/>
        <end position="104"/>
    </location>
</feature>
<dbReference type="SUPFAM" id="SSF52821">
    <property type="entry name" value="Rhodanese/Cell cycle control phosphatase"/>
    <property type="match status" value="1"/>
</dbReference>
<dbReference type="PROSITE" id="PS50206">
    <property type="entry name" value="RHODANESE_3"/>
    <property type="match status" value="1"/>
</dbReference>
<dbReference type="GO" id="GO:0016740">
    <property type="term" value="F:transferase activity"/>
    <property type="evidence" value="ECO:0007669"/>
    <property type="project" value="UniProtKB-KW"/>
</dbReference>
<dbReference type="SMART" id="SM00450">
    <property type="entry name" value="RHOD"/>
    <property type="match status" value="1"/>
</dbReference>
<evidence type="ECO:0000313" key="3">
    <source>
        <dbReference type="Proteomes" id="UP000581688"/>
    </source>
</evidence>
<dbReference type="InterPro" id="IPR001763">
    <property type="entry name" value="Rhodanese-like_dom"/>
</dbReference>
<dbReference type="RefSeq" id="WP_221452632.1">
    <property type="nucleotide sequence ID" value="NZ_CADDWK010000029.1"/>
</dbReference>
<keyword evidence="2" id="KW-0808">Transferase</keyword>
<name>A0A841QB42_9BACI</name>
<dbReference type="InterPro" id="IPR050229">
    <property type="entry name" value="GlpE_sulfurtransferase"/>
</dbReference>
<evidence type="ECO:0000259" key="1">
    <source>
        <dbReference type="PROSITE" id="PS50206"/>
    </source>
</evidence>
<evidence type="ECO:0000313" key="2">
    <source>
        <dbReference type="EMBL" id="MBB6455427.1"/>
    </source>
</evidence>
<dbReference type="PANTHER" id="PTHR43031:SF17">
    <property type="entry name" value="SULFURTRANSFERASE YTWF-RELATED"/>
    <property type="match status" value="1"/>
</dbReference>
<keyword evidence="3" id="KW-1185">Reference proteome</keyword>
<dbReference type="AlphaFoldDB" id="A0A841QB42"/>
<dbReference type="Gene3D" id="3.40.250.10">
    <property type="entry name" value="Rhodanese-like domain"/>
    <property type="match status" value="1"/>
</dbReference>